<reference evidence="1" key="1">
    <citation type="submission" date="2021-02" db="EMBL/GenBank/DDBJ databases">
        <authorList>
            <consortium name="DOE Joint Genome Institute"/>
            <person name="Ahrendt S."/>
            <person name="Looney B.P."/>
            <person name="Miyauchi S."/>
            <person name="Morin E."/>
            <person name="Drula E."/>
            <person name="Courty P.E."/>
            <person name="Chicoki N."/>
            <person name="Fauchery L."/>
            <person name="Kohler A."/>
            <person name="Kuo A."/>
            <person name="Labutti K."/>
            <person name="Pangilinan J."/>
            <person name="Lipzen A."/>
            <person name="Riley R."/>
            <person name="Andreopoulos W."/>
            <person name="He G."/>
            <person name="Johnson J."/>
            <person name="Barry K.W."/>
            <person name="Grigoriev I.V."/>
            <person name="Nagy L."/>
            <person name="Hibbett D."/>
            <person name="Henrissat B."/>
            <person name="Matheny P.B."/>
            <person name="Labbe J."/>
            <person name="Martin F."/>
        </authorList>
    </citation>
    <scope>NUCLEOTIDE SEQUENCE</scope>
    <source>
        <strain evidence="1">EC-137</strain>
    </source>
</reference>
<evidence type="ECO:0000313" key="1">
    <source>
        <dbReference type="EMBL" id="KAI0027527.1"/>
    </source>
</evidence>
<evidence type="ECO:0000313" key="2">
    <source>
        <dbReference type="Proteomes" id="UP000814128"/>
    </source>
</evidence>
<name>A0ACB8Q771_9AGAM</name>
<dbReference type="Proteomes" id="UP000814128">
    <property type="component" value="Unassembled WGS sequence"/>
</dbReference>
<organism evidence="1 2">
    <name type="scientific">Vararia minispora EC-137</name>
    <dbReference type="NCBI Taxonomy" id="1314806"/>
    <lineage>
        <taxon>Eukaryota</taxon>
        <taxon>Fungi</taxon>
        <taxon>Dikarya</taxon>
        <taxon>Basidiomycota</taxon>
        <taxon>Agaricomycotina</taxon>
        <taxon>Agaricomycetes</taxon>
        <taxon>Russulales</taxon>
        <taxon>Lachnocladiaceae</taxon>
        <taxon>Vararia</taxon>
    </lineage>
</organism>
<sequence>MVDASGLCPQPGPVSPKIHAGLAASLDDLFVTPDFKNWAIESLSRAVRIPSTSYDGMSPPGEDPRWEIMLVFHSYLRERFPLVHEHLQLTKINLYALLFHWQGTDSSLKPLLLTAHQDVVPVLDDTLNEWIHPPFSGHYDGKWIWGRGSCDDKAGLVGILSSIETLLEKDFRPRRSVVLSFGIDEESSGPYGAGALADYLYDVYGENAFAMLVDEGGRFTDHGIVMASPGVSEKGYMNVMIGLTTPGGHSSVPTSHTGIGLLSTLIQELEDHPFPTVLKREGAYFAGLQCAAVHDTSLAESRRDLIIRATMNDAALEKLHAELTAEGGNQYLAITGTTQGIDLIHGGIKVNALPEYVWAGINHRVADYSSYDEVRTRYATVLAPVAERLNLSLDIFGDIFGAKSSVGHVRVATAFDQPVSPAPDAPTFGSPTWTVLAGTIRDTLASTLRTDAGPRYSAVAPALGLGTTDTKYYGRVSNAIYRYRHLNATDSFNGAHTTNEAMNAEGYIEMIRFYSRFILNVDEANLD</sequence>
<comment type="caution">
    <text evidence="1">The sequence shown here is derived from an EMBL/GenBank/DDBJ whole genome shotgun (WGS) entry which is preliminary data.</text>
</comment>
<accession>A0ACB8Q771</accession>
<dbReference type="EMBL" id="MU273886">
    <property type="protein sequence ID" value="KAI0027527.1"/>
    <property type="molecule type" value="Genomic_DNA"/>
</dbReference>
<keyword evidence="2" id="KW-1185">Reference proteome</keyword>
<proteinExistence type="predicted"/>
<protein>
    <submittedName>
        <fullName evidence="1">Uncharacterized protein</fullName>
    </submittedName>
</protein>
<reference evidence="1" key="2">
    <citation type="journal article" date="2022" name="New Phytol.">
        <title>Evolutionary transition to the ectomycorrhizal habit in the genomes of a hyperdiverse lineage of mushroom-forming fungi.</title>
        <authorList>
            <person name="Looney B."/>
            <person name="Miyauchi S."/>
            <person name="Morin E."/>
            <person name="Drula E."/>
            <person name="Courty P.E."/>
            <person name="Kohler A."/>
            <person name="Kuo A."/>
            <person name="LaButti K."/>
            <person name="Pangilinan J."/>
            <person name="Lipzen A."/>
            <person name="Riley R."/>
            <person name="Andreopoulos W."/>
            <person name="He G."/>
            <person name="Johnson J."/>
            <person name="Nolan M."/>
            <person name="Tritt A."/>
            <person name="Barry K.W."/>
            <person name="Grigoriev I.V."/>
            <person name="Nagy L.G."/>
            <person name="Hibbett D."/>
            <person name="Henrissat B."/>
            <person name="Matheny P.B."/>
            <person name="Labbe J."/>
            <person name="Martin F.M."/>
        </authorList>
    </citation>
    <scope>NUCLEOTIDE SEQUENCE</scope>
    <source>
        <strain evidence="1">EC-137</strain>
    </source>
</reference>
<gene>
    <name evidence="1" type="ORF">K488DRAFT_81093</name>
</gene>